<dbReference type="EMBL" id="CP035037">
    <property type="protein sequence ID" value="QAB16996.1"/>
    <property type="molecule type" value="Genomic_DNA"/>
</dbReference>
<evidence type="ECO:0008006" key="4">
    <source>
        <dbReference type="Google" id="ProtNLM"/>
    </source>
</evidence>
<name>A0ABX5QDE5_9MICO</name>
<gene>
    <name evidence="2" type="ORF">Leucomu_02865</name>
</gene>
<evidence type="ECO:0000313" key="2">
    <source>
        <dbReference type="EMBL" id="QAB16996.1"/>
    </source>
</evidence>
<feature type="transmembrane region" description="Helical" evidence="1">
    <location>
        <begin position="9"/>
        <end position="31"/>
    </location>
</feature>
<reference evidence="2 3" key="1">
    <citation type="submission" date="2019-01" db="EMBL/GenBank/DDBJ databases">
        <title>Leucobacter muris sp. nov. isolated from the nose of a laboratory mouse.</title>
        <authorList>
            <person name="Benga L."/>
            <person name="Sproeer C."/>
            <person name="Schumann P."/>
            <person name="Verbarg S."/>
            <person name="Bunk B."/>
            <person name="Engelhardt E."/>
            <person name="Benten P.M."/>
            <person name="Sager M."/>
        </authorList>
    </citation>
    <scope>NUCLEOTIDE SEQUENCE [LARGE SCALE GENOMIC DNA]</scope>
    <source>
        <strain evidence="2 3">DSM 101948</strain>
    </source>
</reference>
<sequence>MHQSSRPGGYLLAAARVAWGAATLAAIVATFVDTASEGPVNPFNFFGYFTIQSNSLLVAVAIGAGLLGLLRPGPQPRWLVVSRSLATMCMVIVGLVYAVLLAPLGAAGGVPVAWANWVMHVAGPVLVALDWVIARDRGPLPWRIAWWQLAYPVVWTAVVLLRGATDGWVPYPFLNPQQGYATVLLYVVVIAAVFAVVSFTVVWWSRRWNRGLRG</sequence>
<keyword evidence="1" id="KW-0812">Transmembrane</keyword>
<keyword evidence="3" id="KW-1185">Reference proteome</keyword>
<feature type="transmembrane region" description="Helical" evidence="1">
    <location>
        <begin position="51"/>
        <end position="70"/>
    </location>
</feature>
<feature type="transmembrane region" description="Helical" evidence="1">
    <location>
        <begin position="114"/>
        <end position="133"/>
    </location>
</feature>
<feature type="transmembrane region" description="Helical" evidence="1">
    <location>
        <begin position="82"/>
        <end position="102"/>
    </location>
</feature>
<dbReference type="Proteomes" id="UP000285768">
    <property type="component" value="Chromosome"/>
</dbReference>
<protein>
    <recommendedName>
        <fullName evidence="4">Integral membrane protein</fullName>
    </recommendedName>
</protein>
<keyword evidence="1" id="KW-0472">Membrane</keyword>
<accession>A0ABX5QDE5</accession>
<organism evidence="2 3">
    <name type="scientific">Leucobacter muris</name>
    <dbReference type="NCBI Taxonomy" id="1935379"/>
    <lineage>
        <taxon>Bacteria</taxon>
        <taxon>Bacillati</taxon>
        <taxon>Actinomycetota</taxon>
        <taxon>Actinomycetes</taxon>
        <taxon>Micrococcales</taxon>
        <taxon>Microbacteriaceae</taxon>
        <taxon>Leucobacter</taxon>
    </lineage>
</organism>
<feature type="transmembrane region" description="Helical" evidence="1">
    <location>
        <begin position="145"/>
        <end position="163"/>
    </location>
</feature>
<feature type="transmembrane region" description="Helical" evidence="1">
    <location>
        <begin position="183"/>
        <end position="204"/>
    </location>
</feature>
<keyword evidence="1" id="KW-1133">Transmembrane helix</keyword>
<proteinExistence type="predicted"/>
<dbReference type="InterPro" id="IPR049713">
    <property type="entry name" value="Pr6Pr-like"/>
</dbReference>
<evidence type="ECO:0000313" key="3">
    <source>
        <dbReference type="Proteomes" id="UP000285768"/>
    </source>
</evidence>
<dbReference type="NCBIfam" id="NF038065">
    <property type="entry name" value="Pr6Pr"/>
    <property type="match status" value="1"/>
</dbReference>
<dbReference type="RefSeq" id="WP_128386273.1">
    <property type="nucleotide sequence ID" value="NZ_CP035037.1"/>
</dbReference>
<evidence type="ECO:0000256" key="1">
    <source>
        <dbReference type="SAM" id="Phobius"/>
    </source>
</evidence>